<keyword evidence="5" id="KW-0804">Transcription</keyword>
<dbReference type="OrthoDB" id="9771372at2"/>
<dbReference type="PROSITE" id="PS00675">
    <property type="entry name" value="SIGMA54_INTERACT_1"/>
    <property type="match status" value="1"/>
</dbReference>
<keyword evidence="6" id="KW-0597">Phosphoprotein</keyword>
<keyword evidence="2" id="KW-0067">ATP-binding</keyword>
<keyword evidence="4 10" id="KW-0238">DNA-binding</keyword>
<dbReference type="InterPro" id="IPR025662">
    <property type="entry name" value="Sigma_54_int_dom_ATP-bd_1"/>
</dbReference>
<feature type="modified residue" description="4-aspartylphosphate" evidence="6">
    <location>
        <position position="55"/>
    </location>
</feature>
<keyword evidence="11" id="KW-1185">Reference proteome</keyword>
<name>A0A1G7JXL3_9BACT</name>
<keyword evidence="3" id="KW-0805">Transcription regulation</keyword>
<sequence length="488" mass="54525">MLRTRTVALISPSTPFLQAAVTAMTFEGHDVVAFEALTEALSAIHNRSFDAVVIDVSARPPRDQRSLANIVRLVGKDRIWIALPLGVSPWASDAEQLGIQHTLGVPLRPTELEEVLTYLQELPVSPSSYDAEPAQSRPVHIEDLPNNRYFLAASPAMMRIYENIRLLAQVDAPVLILGESGVGKDVIANLLHKHSRRAAHPFCSVNCAALPPDLLESELFGYEAGAFTGAVKAKPGRFEQADKGTLLLDEIGEMSAPMQAKLLHVLQDGRYSRLGARTVSTADVRVIAATNVNIDSAIADKLFREDLYYRISTFTIQVPPLRERREEIPYLIEEMVKRQAMAFHQDPVYISPRMMSILQEYEWPGNLRELGNAVIRMQVLKGQESSISDIEAKVLGKVAKVPSCGKDAPEPEVSVNEMRSIVRNFKDQTESRLIQQALEEARWNRRQAALALRISYRTLLYKIEHYRLKETRLPIRYDMQGGGSSLPV</sequence>
<evidence type="ECO:0000256" key="7">
    <source>
        <dbReference type="SAM" id="SignalP"/>
    </source>
</evidence>
<dbReference type="InterPro" id="IPR058031">
    <property type="entry name" value="AAA_lid_NorR"/>
</dbReference>
<organism evidence="10 11">
    <name type="scientific">Terriglobus roseus</name>
    <dbReference type="NCBI Taxonomy" id="392734"/>
    <lineage>
        <taxon>Bacteria</taxon>
        <taxon>Pseudomonadati</taxon>
        <taxon>Acidobacteriota</taxon>
        <taxon>Terriglobia</taxon>
        <taxon>Terriglobales</taxon>
        <taxon>Acidobacteriaceae</taxon>
        <taxon>Terriglobus</taxon>
    </lineage>
</organism>
<dbReference type="SUPFAM" id="SSF52540">
    <property type="entry name" value="P-loop containing nucleoside triphosphate hydrolases"/>
    <property type="match status" value="1"/>
</dbReference>
<evidence type="ECO:0000256" key="2">
    <source>
        <dbReference type="ARBA" id="ARBA00022840"/>
    </source>
</evidence>
<dbReference type="EMBL" id="LT629690">
    <property type="protein sequence ID" value="SDF29683.1"/>
    <property type="molecule type" value="Genomic_DNA"/>
</dbReference>
<dbReference type="InterPro" id="IPR011006">
    <property type="entry name" value="CheY-like_superfamily"/>
</dbReference>
<dbReference type="Pfam" id="PF00158">
    <property type="entry name" value="Sigma54_activat"/>
    <property type="match status" value="1"/>
</dbReference>
<dbReference type="AlphaFoldDB" id="A0A1G7JXL3"/>
<dbReference type="InterPro" id="IPR002197">
    <property type="entry name" value="HTH_Fis"/>
</dbReference>
<dbReference type="FunFam" id="3.40.50.300:FF:000006">
    <property type="entry name" value="DNA-binding transcriptional regulator NtrC"/>
    <property type="match status" value="1"/>
</dbReference>
<proteinExistence type="predicted"/>
<feature type="chain" id="PRO_5009241585" evidence="7">
    <location>
        <begin position="20"/>
        <end position="488"/>
    </location>
</feature>
<evidence type="ECO:0000256" key="3">
    <source>
        <dbReference type="ARBA" id="ARBA00023015"/>
    </source>
</evidence>
<dbReference type="Gene3D" id="1.10.10.60">
    <property type="entry name" value="Homeodomain-like"/>
    <property type="match status" value="1"/>
</dbReference>
<dbReference type="Gene3D" id="3.40.50.300">
    <property type="entry name" value="P-loop containing nucleotide triphosphate hydrolases"/>
    <property type="match status" value="1"/>
</dbReference>
<dbReference type="Proteomes" id="UP000182427">
    <property type="component" value="Chromosome I"/>
</dbReference>
<dbReference type="Gene3D" id="1.10.8.60">
    <property type="match status" value="1"/>
</dbReference>
<dbReference type="CDD" id="cd00009">
    <property type="entry name" value="AAA"/>
    <property type="match status" value="1"/>
</dbReference>
<feature type="domain" description="Response regulatory" evidence="9">
    <location>
        <begin position="6"/>
        <end position="120"/>
    </location>
</feature>
<dbReference type="PROSITE" id="PS50110">
    <property type="entry name" value="RESPONSE_REGULATORY"/>
    <property type="match status" value="1"/>
</dbReference>
<dbReference type="SUPFAM" id="SSF46689">
    <property type="entry name" value="Homeodomain-like"/>
    <property type="match status" value="1"/>
</dbReference>
<dbReference type="PROSITE" id="PS50045">
    <property type="entry name" value="SIGMA54_INTERACT_4"/>
    <property type="match status" value="1"/>
</dbReference>
<dbReference type="PROSITE" id="PS00676">
    <property type="entry name" value="SIGMA54_INTERACT_2"/>
    <property type="match status" value="1"/>
</dbReference>
<keyword evidence="1" id="KW-0547">Nucleotide-binding</keyword>
<gene>
    <name evidence="10" type="ORF">SAMN05444167_1984</name>
</gene>
<dbReference type="PROSITE" id="PS00688">
    <property type="entry name" value="SIGMA54_INTERACT_3"/>
    <property type="match status" value="1"/>
</dbReference>
<dbReference type="InterPro" id="IPR001789">
    <property type="entry name" value="Sig_transdc_resp-reg_receiver"/>
</dbReference>
<protein>
    <submittedName>
        <fullName evidence="10">DNA-binding transcriptional response regulator, NtrC family, contains REC, AAA-type ATPase, and a Fis-type DNA-binding domains</fullName>
    </submittedName>
</protein>
<dbReference type="InterPro" id="IPR025943">
    <property type="entry name" value="Sigma_54_int_dom_ATP-bd_2"/>
</dbReference>
<dbReference type="InterPro" id="IPR027417">
    <property type="entry name" value="P-loop_NTPase"/>
</dbReference>
<keyword evidence="7" id="KW-0732">Signal</keyword>
<dbReference type="InterPro" id="IPR009057">
    <property type="entry name" value="Homeodomain-like_sf"/>
</dbReference>
<dbReference type="PANTHER" id="PTHR32071">
    <property type="entry name" value="TRANSCRIPTIONAL REGULATORY PROTEIN"/>
    <property type="match status" value="1"/>
</dbReference>
<evidence type="ECO:0000256" key="4">
    <source>
        <dbReference type="ARBA" id="ARBA00023125"/>
    </source>
</evidence>
<dbReference type="InterPro" id="IPR002078">
    <property type="entry name" value="Sigma_54_int"/>
</dbReference>
<evidence type="ECO:0000313" key="10">
    <source>
        <dbReference type="EMBL" id="SDF29683.1"/>
    </source>
</evidence>
<dbReference type="InterPro" id="IPR003593">
    <property type="entry name" value="AAA+_ATPase"/>
</dbReference>
<dbReference type="SUPFAM" id="SSF52172">
    <property type="entry name" value="CheY-like"/>
    <property type="match status" value="1"/>
</dbReference>
<dbReference type="RefSeq" id="WP_083344990.1">
    <property type="nucleotide sequence ID" value="NZ_LT629690.1"/>
</dbReference>
<dbReference type="InterPro" id="IPR025944">
    <property type="entry name" value="Sigma_54_int_dom_CS"/>
</dbReference>
<evidence type="ECO:0000259" key="9">
    <source>
        <dbReference type="PROSITE" id="PS50110"/>
    </source>
</evidence>
<dbReference type="PRINTS" id="PR01590">
    <property type="entry name" value="HTHFIS"/>
</dbReference>
<evidence type="ECO:0000313" key="11">
    <source>
        <dbReference type="Proteomes" id="UP000182427"/>
    </source>
</evidence>
<evidence type="ECO:0000259" key="8">
    <source>
        <dbReference type="PROSITE" id="PS50045"/>
    </source>
</evidence>
<feature type="signal peptide" evidence="7">
    <location>
        <begin position="1"/>
        <end position="19"/>
    </location>
</feature>
<dbReference type="SMART" id="SM00382">
    <property type="entry name" value="AAA"/>
    <property type="match status" value="1"/>
</dbReference>
<dbReference type="Pfam" id="PF02954">
    <property type="entry name" value="HTH_8"/>
    <property type="match status" value="1"/>
</dbReference>
<evidence type="ECO:0000256" key="5">
    <source>
        <dbReference type="ARBA" id="ARBA00023163"/>
    </source>
</evidence>
<dbReference type="GO" id="GO:0000160">
    <property type="term" value="P:phosphorelay signal transduction system"/>
    <property type="evidence" value="ECO:0007669"/>
    <property type="project" value="InterPro"/>
</dbReference>
<evidence type="ECO:0000256" key="6">
    <source>
        <dbReference type="PROSITE-ProRule" id="PRU00169"/>
    </source>
</evidence>
<reference evidence="10 11" key="1">
    <citation type="submission" date="2016-10" db="EMBL/GenBank/DDBJ databases">
        <authorList>
            <person name="de Groot N.N."/>
        </authorList>
    </citation>
    <scope>NUCLEOTIDE SEQUENCE [LARGE SCALE GENOMIC DNA]</scope>
    <source>
        <strain evidence="10 11">GAS232</strain>
    </source>
</reference>
<dbReference type="GO" id="GO:0005524">
    <property type="term" value="F:ATP binding"/>
    <property type="evidence" value="ECO:0007669"/>
    <property type="project" value="UniProtKB-KW"/>
</dbReference>
<accession>A0A1G7JXL3</accession>
<feature type="domain" description="Sigma-54 factor interaction" evidence="8">
    <location>
        <begin position="150"/>
        <end position="379"/>
    </location>
</feature>
<dbReference type="GO" id="GO:0006355">
    <property type="term" value="P:regulation of DNA-templated transcription"/>
    <property type="evidence" value="ECO:0007669"/>
    <property type="project" value="InterPro"/>
</dbReference>
<evidence type="ECO:0000256" key="1">
    <source>
        <dbReference type="ARBA" id="ARBA00022741"/>
    </source>
</evidence>
<dbReference type="Pfam" id="PF25601">
    <property type="entry name" value="AAA_lid_14"/>
    <property type="match status" value="1"/>
</dbReference>
<dbReference type="GO" id="GO:0043565">
    <property type="term" value="F:sequence-specific DNA binding"/>
    <property type="evidence" value="ECO:0007669"/>
    <property type="project" value="InterPro"/>
</dbReference>